<evidence type="ECO:0000256" key="8">
    <source>
        <dbReference type="PROSITE-ProRule" id="PRU00042"/>
    </source>
</evidence>
<dbReference type="InterPro" id="IPR036236">
    <property type="entry name" value="Znf_C2H2_sf"/>
</dbReference>
<proteinExistence type="predicted"/>
<keyword evidence="7" id="KW-0539">Nucleus</keyword>
<evidence type="ECO:0000256" key="1">
    <source>
        <dbReference type="ARBA" id="ARBA00004123"/>
    </source>
</evidence>
<dbReference type="Proteomes" id="UP001164746">
    <property type="component" value="Chromosome 7"/>
</dbReference>
<dbReference type="SUPFAM" id="SSF57667">
    <property type="entry name" value="beta-beta-alpha zinc fingers"/>
    <property type="match status" value="3"/>
</dbReference>
<feature type="compositionally biased region" description="Polar residues" evidence="9">
    <location>
        <begin position="393"/>
        <end position="404"/>
    </location>
</feature>
<dbReference type="PROSITE" id="PS50157">
    <property type="entry name" value="ZINC_FINGER_C2H2_2"/>
    <property type="match status" value="5"/>
</dbReference>
<dbReference type="PANTHER" id="PTHR46179">
    <property type="entry name" value="ZINC FINGER PROTEIN"/>
    <property type="match status" value="1"/>
</dbReference>
<gene>
    <name evidence="11" type="ORF">MAR_036270</name>
</gene>
<dbReference type="PANTHER" id="PTHR46179:SF13">
    <property type="entry name" value="C2H2-TYPE DOMAIN-CONTAINING PROTEIN"/>
    <property type="match status" value="1"/>
</dbReference>
<evidence type="ECO:0000313" key="12">
    <source>
        <dbReference type="Proteomes" id="UP001164746"/>
    </source>
</evidence>
<dbReference type="Pfam" id="PF00096">
    <property type="entry name" value="zf-C2H2"/>
    <property type="match status" value="3"/>
</dbReference>
<feature type="region of interest" description="Disordered" evidence="9">
    <location>
        <begin position="379"/>
        <end position="404"/>
    </location>
</feature>
<keyword evidence="12" id="KW-1185">Reference proteome</keyword>
<keyword evidence="4" id="KW-0862">Zinc</keyword>
<protein>
    <submittedName>
        <fullName evidence="11">PRDM4-like protein</fullName>
    </submittedName>
</protein>
<dbReference type="InterPro" id="IPR051061">
    <property type="entry name" value="Zinc_finger_trans_reg"/>
</dbReference>
<dbReference type="SMART" id="SM00355">
    <property type="entry name" value="ZnF_C2H2"/>
    <property type="match status" value="5"/>
</dbReference>
<dbReference type="EMBL" id="CP111018">
    <property type="protein sequence ID" value="WAR11194.1"/>
    <property type="molecule type" value="Genomic_DNA"/>
</dbReference>
<keyword evidence="3 8" id="KW-0863">Zinc-finger</keyword>
<name>A0ABY7ES18_MYAAR</name>
<keyword evidence="6" id="KW-0804">Transcription</keyword>
<keyword evidence="5" id="KW-0805">Transcription regulation</keyword>
<sequence>MASKRVATVRVQKVTKVDKEIEYVDTKATNTPQIQEMPHRKPSILSGARQGEEVLEPIESGKKSLRHICSVCEKTFRSECGKRFRHSSTLKKHGLSHSGERNHPCEVCGKSFQQKGHLKAHMITHTKEKKFECSHPGCNRKFGLRKNLTYHEGTHSQEKNFECHHCKKLFARRDQCQGHIIRSHMDKSEKITCENCGQKYSTKFSLDRHIKSHCPKQGQAKMDTDESYEDYSEVICLPEGRKQSRKDVQEIEEVEMEPCENNQVLMPQQNMLHVDYNGEIQYIVEVITAAENEADGTGGEIQEVLDVGEITVNEHEDSTTAQNPKIALQRQIIQLQNKLQEQKGYMTIQGTETAGTNDAVTQEIVVMENNIIELGNELSGESKTSSDVKDQTPPANVTSSTAYTRSGISCSPVGSINRSTNVGNGRIECGGQLKSVAVGINKSSPRKMQIMNSEKADAAENTKTIVMDIGKKMDERNSGKTYVISSGTSGVVNSGNAINSGENVSFKRAITSLIKPKVTPKVTAQKGNSYVESETVMDNKAESEAVIIENDGNIQAGDVHYAVSVSDTMF</sequence>
<evidence type="ECO:0000256" key="7">
    <source>
        <dbReference type="ARBA" id="ARBA00023242"/>
    </source>
</evidence>
<evidence type="ECO:0000256" key="3">
    <source>
        <dbReference type="ARBA" id="ARBA00022771"/>
    </source>
</evidence>
<keyword evidence="2" id="KW-0479">Metal-binding</keyword>
<evidence type="ECO:0000256" key="6">
    <source>
        <dbReference type="ARBA" id="ARBA00023163"/>
    </source>
</evidence>
<feature type="domain" description="C2H2-type" evidence="10">
    <location>
        <begin position="191"/>
        <end position="218"/>
    </location>
</feature>
<evidence type="ECO:0000256" key="5">
    <source>
        <dbReference type="ARBA" id="ARBA00023015"/>
    </source>
</evidence>
<dbReference type="Gene3D" id="3.30.160.60">
    <property type="entry name" value="Classic Zinc Finger"/>
    <property type="match status" value="4"/>
</dbReference>
<evidence type="ECO:0000259" key="10">
    <source>
        <dbReference type="PROSITE" id="PS50157"/>
    </source>
</evidence>
<evidence type="ECO:0000256" key="2">
    <source>
        <dbReference type="ARBA" id="ARBA00022723"/>
    </source>
</evidence>
<comment type="subcellular location">
    <subcellularLocation>
        <location evidence="1">Nucleus</location>
    </subcellularLocation>
</comment>
<dbReference type="InterPro" id="IPR013087">
    <property type="entry name" value="Znf_C2H2_type"/>
</dbReference>
<feature type="domain" description="C2H2-type" evidence="10">
    <location>
        <begin position="103"/>
        <end position="130"/>
    </location>
</feature>
<feature type="domain" description="C2H2-type" evidence="10">
    <location>
        <begin position="70"/>
        <end position="102"/>
    </location>
</feature>
<organism evidence="11 12">
    <name type="scientific">Mya arenaria</name>
    <name type="common">Soft-shell clam</name>
    <dbReference type="NCBI Taxonomy" id="6604"/>
    <lineage>
        <taxon>Eukaryota</taxon>
        <taxon>Metazoa</taxon>
        <taxon>Spiralia</taxon>
        <taxon>Lophotrochozoa</taxon>
        <taxon>Mollusca</taxon>
        <taxon>Bivalvia</taxon>
        <taxon>Autobranchia</taxon>
        <taxon>Heteroconchia</taxon>
        <taxon>Euheterodonta</taxon>
        <taxon>Imparidentia</taxon>
        <taxon>Neoheterodontei</taxon>
        <taxon>Myida</taxon>
        <taxon>Myoidea</taxon>
        <taxon>Myidae</taxon>
        <taxon>Mya</taxon>
    </lineage>
</organism>
<reference evidence="11" key="1">
    <citation type="submission" date="2022-11" db="EMBL/GenBank/DDBJ databases">
        <title>Centuries of genome instability and evolution in soft-shell clam transmissible cancer (bioRxiv).</title>
        <authorList>
            <person name="Hart S.F.M."/>
            <person name="Yonemitsu M.A."/>
            <person name="Giersch R.M."/>
            <person name="Beal B.F."/>
            <person name="Arriagada G."/>
            <person name="Davis B.W."/>
            <person name="Ostrander E.A."/>
            <person name="Goff S.P."/>
            <person name="Metzger M.J."/>
        </authorList>
    </citation>
    <scope>NUCLEOTIDE SEQUENCE</scope>
    <source>
        <strain evidence="11">MELC-2E11</strain>
        <tissue evidence="11">Siphon/mantle</tissue>
    </source>
</reference>
<feature type="domain" description="C2H2-type" evidence="10">
    <location>
        <begin position="131"/>
        <end position="160"/>
    </location>
</feature>
<accession>A0ABY7ES18</accession>
<feature type="domain" description="C2H2-type" evidence="10">
    <location>
        <begin position="161"/>
        <end position="189"/>
    </location>
</feature>
<dbReference type="PROSITE" id="PS00028">
    <property type="entry name" value="ZINC_FINGER_C2H2_1"/>
    <property type="match status" value="4"/>
</dbReference>
<evidence type="ECO:0000313" key="11">
    <source>
        <dbReference type="EMBL" id="WAR11194.1"/>
    </source>
</evidence>
<evidence type="ECO:0000256" key="4">
    <source>
        <dbReference type="ARBA" id="ARBA00022833"/>
    </source>
</evidence>
<evidence type="ECO:0000256" key="9">
    <source>
        <dbReference type="SAM" id="MobiDB-lite"/>
    </source>
</evidence>